<evidence type="ECO:0000313" key="1">
    <source>
        <dbReference type="EMBL" id="KVP97839.1"/>
    </source>
</evidence>
<gene>
    <name evidence="1" type="ORF">WJ96_04515</name>
</gene>
<keyword evidence="2" id="KW-1185">Reference proteome</keyword>
<accession>A0AAW3MSE5</accession>
<organism evidence="1 2">
    <name type="scientific">Burkholderia ubonensis</name>
    <dbReference type="NCBI Taxonomy" id="101571"/>
    <lineage>
        <taxon>Bacteria</taxon>
        <taxon>Pseudomonadati</taxon>
        <taxon>Pseudomonadota</taxon>
        <taxon>Betaproteobacteria</taxon>
        <taxon>Burkholderiales</taxon>
        <taxon>Burkholderiaceae</taxon>
        <taxon>Burkholderia</taxon>
        <taxon>Burkholderia cepacia complex</taxon>
    </lineage>
</organism>
<name>A0AAW3MSE5_9BURK</name>
<proteinExistence type="predicted"/>
<comment type="caution">
    <text evidence="1">The sequence shown here is derived from an EMBL/GenBank/DDBJ whole genome shotgun (WGS) entry which is preliminary data.</text>
</comment>
<protein>
    <submittedName>
        <fullName evidence="1">Uncharacterized protein</fullName>
    </submittedName>
</protein>
<reference evidence="1 2" key="1">
    <citation type="submission" date="2015-11" db="EMBL/GenBank/DDBJ databases">
        <title>Expanding the genomic diversity of Burkholderia species for the development of highly accurate diagnostics.</title>
        <authorList>
            <person name="Sahl J."/>
            <person name="Keim P."/>
            <person name="Wagner D."/>
        </authorList>
    </citation>
    <scope>NUCLEOTIDE SEQUENCE [LARGE SCALE GENOMIC DNA]</scope>
    <source>
        <strain evidence="1 2">MSMB1808WGS</strain>
    </source>
</reference>
<dbReference type="Proteomes" id="UP000056453">
    <property type="component" value="Unassembled WGS sequence"/>
</dbReference>
<evidence type="ECO:0000313" key="2">
    <source>
        <dbReference type="Proteomes" id="UP000056453"/>
    </source>
</evidence>
<dbReference type="EMBL" id="LPBJ01000047">
    <property type="protein sequence ID" value="KVP97839.1"/>
    <property type="molecule type" value="Genomic_DNA"/>
</dbReference>
<sequence length="113" mass="12376">MKAVVEWGRPKAETQRQICGISGQFVATNPEQARMLASQLFHTMVEGKESVVNNKGAWGVSKDQPRKVVWASDNSAWVAVSVLDGVDRGPYAGIADREYRERIKAASEKGASK</sequence>
<dbReference type="AlphaFoldDB" id="A0AAW3MSE5"/>
<dbReference type="RefSeq" id="WP_059928358.1">
    <property type="nucleotide sequence ID" value="NZ_LPBG01000117.1"/>
</dbReference>